<accession>A0A6G0Y9A5</accession>
<feature type="non-terminal residue" evidence="1">
    <location>
        <position position="313"/>
    </location>
</feature>
<dbReference type="EMBL" id="VUJU01005306">
    <property type="protein sequence ID" value="KAF0751651.1"/>
    <property type="molecule type" value="Genomic_DNA"/>
</dbReference>
<comment type="caution">
    <text evidence="1">The sequence shown here is derived from an EMBL/GenBank/DDBJ whole genome shotgun (WGS) entry which is preliminary data.</text>
</comment>
<dbReference type="OrthoDB" id="6629909at2759"/>
<organism evidence="1 2">
    <name type="scientific">Aphis craccivora</name>
    <name type="common">Cowpea aphid</name>
    <dbReference type="NCBI Taxonomy" id="307492"/>
    <lineage>
        <taxon>Eukaryota</taxon>
        <taxon>Metazoa</taxon>
        <taxon>Ecdysozoa</taxon>
        <taxon>Arthropoda</taxon>
        <taxon>Hexapoda</taxon>
        <taxon>Insecta</taxon>
        <taxon>Pterygota</taxon>
        <taxon>Neoptera</taxon>
        <taxon>Paraneoptera</taxon>
        <taxon>Hemiptera</taxon>
        <taxon>Sternorrhyncha</taxon>
        <taxon>Aphidomorpha</taxon>
        <taxon>Aphidoidea</taxon>
        <taxon>Aphididae</taxon>
        <taxon>Aphidini</taxon>
        <taxon>Aphis</taxon>
        <taxon>Aphis</taxon>
    </lineage>
</organism>
<dbReference type="Proteomes" id="UP000478052">
    <property type="component" value="Unassembled WGS sequence"/>
</dbReference>
<evidence type="ECO:0000313" key="1">
    <source>
        <dbReference type="EMBL" id="KAF0751651.1"/>
    </source>
</evidence>
<proteinExistence type="predicted"/>
<reference evidence="1 2" key="1">
    <citation type="submission" date="2019-08" db="EMBL/GenBank/DDBJ databases">
        <title>Whole genome of Aphis craccivora.</title>
        <authorList>
            <person name="Voronova N.V."/>
            <person name="Shulinski R.S."/>
            <person name="Bandarenka Y.V."/>
            <person name="Zhorov D.G."/>
            <person name="Warner D."/>
        </authorList>
    </citation>
    <scope>NUCLEOTIDE SEQUENCE [LARGE SCALE GENOMIC DNA]</scope>
    <source>
        <strain evidence="1">180601</strain>
        <tissue evidence="1">Whole Body</tissue>
    </source>
</reference>
<sequence>MVDNNIFISSETSVIDSLAVVKPVEFNSTPCTDLSLNCSPEIPISNFLSGWAVKYNISHNAVNGLLKGLKTHKCFNYLSVDSRTLIKIPYNTSKEIRTVEPGIYHHFGLANGILKHTPPNFDKIQVVVSIDGLPLSKNSNNQFWPILAFSLVEPPLAQVVYLIGLYYGKEKPHYSNDFLLDFVKEAKDLISNGILINNIRINVSIHVLCCDAPAKSFVLKVKYSGFSSCTRRKIKDYINLADENYHVGNEISNLAELPNFNSVSSFSLDYMHFVCLGIMKKLLMLWISKGPVNIRIRSTKINELSTSLLNILM</sequence>
<dbReference type="AlphaFoldDB" id="A0A6G0Y9A5"/>
<dbReference type="PANTHER" id="PTHR33053:SF24">
    <property type="entry name" value="TRANSPOSASE DOMAIN-CONTAINING PROTEIN"/>
    <property type="match status" value="1"/>
</dbReference>
<evidence type="ECO:0008006" key="3">
    <source>
        <dbReference type="Google" id="ProtNLM"/>
    </source>
</evidence>
<gene>
    <name evidence="1" type="ORF">FWK35_00026107</name>
</gene>
<dbReference type="PANTHER" id="PTHR33053">
    <property type="entry name" value="PROTEIN, PUTATIVE-RELATED"/>
    <property type="match status" value="1"/>
</dbReference>
<protein>
    <recommendedName>
        <fullName evidence="3">DUF4806 domain-containing protein</fullName>
    </recommendedName>
</protein>
<name>A0A6G0Y9A5_APHCR</name>
<evidence type="ECO:0000313" key="2">
    <source>
        <dbReference type="Proteomes" id="UP000478052"/>
    </source>
</evidence>
<keyword evidence="2" id="KW-1185">Reference proteome</keyword>